<feature type="compositionally biased region" description="Acidic residues" evidence="1">
    <location>
        <begin position="448"/>
        <end position="494"/>
    </location>
</feature>
<feature type="region of interest" description="Disordered" evidence="1">
    <location>
        <begin position="1"/>
        <end position="33"/>
    </location>
</feature>
<feature type="compositionally biased region" description="Polar residues" evidence="1">
    <location>
        <begin position="201"/>
        <end position="214"/>
    </location>
</feature>
<evidence type="ECO:0000256" key="1">
    <source>
        <dbReference type="SAM" id="MobiDB-lite"/>
    </source>
</evidence>
<reference evidence="2 3" key="1">
    <citation type="journal article" date="2023" name="IMA Fungus">
        <title>Comparative genomic study of the Penicillium genus elucidates a diverse pangenome and 15 lateral gene transfer events.</title>
        <authorList>
            <person name="Petersen C."/>
            <person name="Sorensen T."/>
            <person name="Nielsen M.R."/>
            <person name="Sondergaard T.E."/>
            <person name="Sorensen J.L."/>
            <person name="Fitzpatrick D.A."/>
            <person name="Frisvad J.C."/>
            <person name="Nielsen K.L."/>
        </authorList>
    </citation>
    <scope>NUCLEOTIDE SEQUENCE [LARGE SCALE GENOMIC DNA]</scope>
    <source>
        <strain evidence="2 3">IBT 29057</strain>
    </source>
</reference>
<keyword evidence="3" id="KW-1185">Reference proteome</keyword>
<feature type="region of interest" description="Disordered" evidence="1">
    <location>
        <begin position="39"/>
        <end position="58"/>
    </location>
</feature>
<proteinExistence type="predicted"/>
<evidence type="ECO:0000313" key="3">
    <source>
        <dbReference type="Proteomes" id="UP001216150"/>
    </source>
</evidence>
<organism evidence="2 3">
    <name type="scientific">Penicillium hetheringtonii</name>
    <dbReference type="NCBI Taxonomy" id="911720"/>
    <lineage>
        <taxon>Eukaryota</taxon>
        <taxon>Fungi</taxon>
        <taxon>Dikarya</taxon>
        <taxon>Ascomycota</taxon>
        <taxon>Pezizomycotina</taxon>
        <taxon>Eurotiomycetes</taxon>
        <taxon>Eurotiomycetidae</taxon>
        <taxon>Eurotiales</taxon>
        <taxon>Aspergillaceae</taxon>
        <taxon>Penicillium</taxon>
    </lineage>
</organism>
<feature type="compositionally biased region" description="Polar residues" evidence="1">
    <location>
        <begin position="389"/>
        <end position="405"/>
    </location>
</feature>
<comment type="caution">
    <text evidence="2">The sequence shown here is derived from an EMBL/GenBank/DDBJ whole genome shotgun (WGS) entry which is preliminary data.</text>
</comment>
<accession>A0AAD6DWY8</accession>
<feature type="compositionally biased region" description="Basic and acidic residues" evidence="1">
    <location>
        <begin position="129"/>
        <end position="143"/>
    </location>
</feature>
<dbReference type="AlphaFoldDB" id="A0AAD6DWY8"/>
<feature type="region of interest" description="Disordered" evidence="1">
    <location>
        <begin position="197"/>
        <end position="237"/>
    </location>
</feature>
<gene>
    <name evidence="2" type="ORF">N7450_002202</name>
</gene>
<evidence type="ECO:0000313" key="2">
    <source>
        <dbReference type="EMBL" id="KAJ5595744.1"/>
    </source>
</evidence>
<protein>
    <submittedName>
        <fullName evidence="2">Uncharacterized protein</fullName>
    </submittedName>
</protein>
<dbReference type="Proteomes" id="UP001216150">
    <property type="component" value="Unassembled WGS sequence"/>
</dbReference>
<feature type="compositionally biased region" description="Polar residues" evidence="1">
    <location>
        <begin position="168"/>
        <end position="182"/>
    </location>
</feature>
<name>A0AAD6DWY8_9EURO</name>
<sequence length="600" mass="67989">MSGNYDYPPASSRRSSRPSRSSDDSEPLLSGSLRQRGQWILNALDEEESDPNSAVSGVGDDLYQIMEELAPGLIESTMNETFETPRELARPPRDRLSYLRNLIHSESNRSTEDATTRALEALNQEIEEHNQHDQARGSGRPERAPGQLRPVGFHRRILDPTNPGRMPSNFQPAPSAQEPSPTNRLIRRRSFRPNFREISDTIPTPSLMPQPTQTNRDERRERGMMKRRKLDTDDNREGIRGFNYGQYGQVVPGALKMEIASCDEGAHNTDGLSIPQNIQNILRNDRAVYRTKVDRCNLILRHQGEAPFCLKKLVIKAPRRSGCNSLIQEGMVFVSMASDELLARTAQYQMQNSGVYRRQNRRRTRVLPSQEYLNSYRPPLQSLGRNVPTGPNSQSTTDIENTGRNANDRQTEFRVTTDYNENSEDSVFLGHEDDEGPSIAELERIQEEDLFDSGSEDGISDDDNDEEEEEDGEEEEEEEEEDDDDNEGDEDNEDERGLNIVSRRRRELQRQDQPSLIDPIPPPPTGGPGGASGSEILKPHARFFIDRNRSMVSIKFDPPPSGRFILIKLWRSQNADNLDIESIIAHGYAGPRFFPSGGFR</sequence>
<dbReference type="EMBL" id="JAQJAC010000002">
    <property type="protein sequence ID" value="KAJ5595744.1"/>
    <property type="molecule type" value="Genomic_DNA"/>
</dbReference>
<feature type="region of interest" description="Disordered" evidence="1">
    <location>
        <begin position="129"/>
        <end position="182"/>
    </location>
</feature>
<feature type="region of interest" description="Disordered" evidence="1">
    <location>
        <begin position="446"/>
        <end position="535"/>
    </location>
</feature>
<feature type="compositionally biased region" description="Basic and acidic residues" evidence="1">
    <location>
        <begin position="215"/>
        <end position="237"/>
    </location>
</feature>
<feature type="region of interest" description="Disordered" evidence="1">
    <location>
        <begin position="352"/>
        <end position="434"/>
    </location>
</feature>